<feature type="transmembrane region" description="Helical" evidence="6">
    <location>
        <begin position="319"/>
        <end position="342"/>
    </location>
</feature>
<feature type="transmembrane region" description="Helical" evidence="6">
    <location>
        <begin position="354"/>
        <end position="374"/>
    </location>
</feature>
<evidence type="ECO:0000256" key="6">
    <source>
        <dbReference type="SAM" id="Phobius"/>
    </source>
</evidence>
<evidence type="ECO:0000256" key="3">
    <source>
        <dbReference type="ARBA" id="ARBA00022692"/>
    </source>
</evidence>
<reference evidence="9" key="1">
    <citation type="journal article" date="2019" name="Int. J. Syst. Evol. Microbiol.">
        <title>The Global Catalogue of Microorganisms (GCM) 10K type strain sequencing project: providing services to taxonomists for standard genome sequencing and annotation.</title>
        <authorList>
            <consortium name="The Broad Institute Genomics Platform"/>
            <consortium name="The Broad Institute Genome Sequencing Center for Infectious Disease"/>
            <person name="Wu L."/>
            <person name="Ma J."/>
        </authorList>
    </citation>
    <scope>NUCLEOTIDE SEQUENCE [LARGE SCALE GENOMIC DNA]</scope>
    <source>
        <strain evidence="9">JCM 16702</strain>
    </source>
</reference>
<evidence type="ECO:0000313" key="9">
    <source>
        <dbReference type="Proteomes" id="UP001500683"/>
    </source>
</evidence>
<dbReference type="PANTHER" id="PTHR43124">
    <property type="entry name" value="PURINE EFFLUX PUMP PBUE"/>
    <property type="match status" value="1"/>
</dbReference>
<accession>A0ABP7WUJ8</accession>
<feature type="transmembrane region" description="Helical" evidence="6">
    <location>
        <begin position="95"/>
        <end position="117"/>
    </location>
</feature>
<feature type="transmembrane region" description="Helical" evidence="6">
    <location>
        <begin position="129"/>
        <end position="150"/>
    </location>
</feature>
<keyword evidence="5 6" id="KW-0472">Membrane</keyword>
<gene>
    <name evidence="8" type="ORF">GCM10022214_71510</name>
</gene>
<evidence type="ECO:0000256" key="2">
    <source>
        <dbReference type="ARBA" id="ARBA00022475"/>
    </source>
</evidence>
<evidence type="ECO:0000259" key="7">
    <source>
        <dbReference type="PROSITE" id="PS50850"/>
    </source>
</evidence>
<feature type="transmembrane region" description="Helical" evidence="6">
    <location>
        <begin position="156"/>
        <end position="175"/>
    </location>
</feature>
<sequence>MPLLVFSLMLVVFGLTTGEFVIAGILPDVARELSVSVPAAGLLVSAYALGMIVGGPVVTTLTARLPRRPLIAGLVATSIVGNTASALAPTYPVLLAARFLAGLVVATFFAVAISTAVSTAPAGRQASTVARLTLGMNLGIVAGTPLGTFIGHNLGWRATFAAVAAFSAAALALVLRSMPDQPAPAVGSLVGELRVFTGRDVMLAIALTAAGNLGVVTVFSFLAPLATDVSGFSDEAVPLLLLVYGTGAVLGNFLGGWLADKALMPSLAGLLTVLAGALAVGWPASGHRVSAAVLWFLLGVLAFAIIPGMQTRVVATAQAAPTLAVAVNASGFQLAAAFAGWLGGRLIDGPGPRSIYPVAAALTVAGLLIALHALRSDRRPAATPAPQEPAAHP</sequence>
<dbReference type="CDD" id="cd17324">
    <property type="entry name" value="MFS_NepI_like"/>
    <property type="match status" value="1"/>
</dbReference>
<evidence type="ECO:0000256" key="5">
    <source>
        <dbReference type="ARBA" id="ARBA00023136"/>
    </source>
</evidence>
<keyword evidence="2" id="KW-1003">Cell membrane</keyword>
<dbReference type="InterPro" id="IPR020846">
    <property type="entry name" value="MFS_dom"/>
</dbReference>
<feature type="transmembrane region" description="Helical" evidence="6">
    <location>
        <begin position="289"/>
        <end position="307"/>
    </location>
</feature>
<dbReference type="RefSeq" id="WP_344956416.1">
    <property type="nucleotide sequence ID" value="NZ_BAAAZG010000055.1"/>
</dbReference>
<dbReference type="Pfam" id="PF07690">
    <property type="entry name" value="MFS_1"/>
    <property type="match status" value="1"/>
</dbReference>
<keyword evidence="4 6" id="KW-1133">Transmembrane helix</keyword>
<dbReference type="Proteomes" id="UP001500683">
    <property type="component" value="Unassembled WGS sequence"/>
</dbReference>
<evidence type="ECO:0000256" key="1">
    <source>
        <dbReference type="ARBA" id="ARBA00004651"/>
    </source>
</evidence>
<proteinExistence type="predicted"/>
<evidence type="ECO:0000256" key="4">
    <source>
        <dbReference type="ARBA" id="ARBA00022989"/>
    </source>
</evidence>
<comment type="caution">
    <text evidence="8">The sequence shown here is derived from an EMBL/GenBank/DDBJ whole genome shotgun (WGS) entry which is preliminary data.</text>
</comment>
<dbReference type="EMBL" id="BAAAZG010000055">
    <property type="protein sequence ID" value="GAA4097212.1"/>
    <property type="molecule type" value="Genomic_DNA"/>
</dbReference>
<name>A0ABP7WUJ8_9ACTN</name>
<organism evidence="8 9">
    <name type="scientific">Actinomadura miaoliensis</name>
    <dbReference type="NCBI Taxonomy" id="430685"/>
    <lineage>
        <taxon>Bacteria</taxon>
        <taxon>Bacillati</taxon>
        <taxon>Actinomycetota</taxon>
        <taxon>Actinomycetes</taxon>
        <taxon>Streptosporangiales</taxon>
        <taxon>Thermomonosporaceae</taxon>
        <taxon>Actinomadura</taxon>
    </lineage>
</organism>
<feature type="transmembrane region" description="Helical" evidence="6">
    <location>
        <begin position="70"/>
        <end position="89"/>
    </location>
</feature>
<dbReference type="InterPro" id="IPR050189">
    <property type="entry name" value="MFS_Efflux_Transporters"/>
</dbReference>
<feature type="transmembrane region" description="Helical" evidence="6">
    <location>
        <begin position="39"/>
        <end position="58"/>
    </location>
</feature>
<dbReference type="InterPro" id="IPR036259">
    <property type="entry name" value="MFS_trans_sf"/>
</dbReference>
<feature type="transmembrane region" description="Helical" evidence="6">
    <location>
        <begin position="236"/>
        <end position="255"/>
    </location>
</feature>
<dbReference type="SUPFAM" id="SSF103473">
    <property type="entry name" value="MFS general substrate transporter"/>
    <property type="match status" value="1"/>
</dbReference>
<comment type="subcellular location">
    <subcellularLocation>
        <location evidence="1">Cell membrane</location>
        <topology evidence="1">Multi-pass membrane protein</topology>
    </subcellularLocation>
</comment>
<dbReference type="Gene3D" id="1.20.1250.20">
    <property type="entry name" value="MFS general substrate transporter like domains"/>
    <property type="match status" value="2"/>
</dbReference>
<evidence type="ECO:0000313" key="8">
    <source>
        <dbReference type="EMBL" id="GAA4097212.1"/>
    </source>
</evidence>
<keyword evidence="3 6" id="KW-0812">Transmembrane</keyword>
<feature type="domain" description="Major facilitator superfamily (MFS) profile" evidence="7">
    <location>
        <begin position="2"/>
        <end position="378"/>
    </location>
</feature>
<keyword evidence="9" id="KW-1185">Reference proteome</keyword>
<protein>
    <submittedName>
        <fullName evidence="8">MFS transporter</fullName>
    </submittedName>
</protein>
<dbReference type="PANTHER" id="PTHR43124:SF8">
    <property type="entry name" value="INNER MEMBRANE TRANSPORT PROTEIN YDHP"/>
    <property type="match status" value="1"/>
</dbReference>
<dbReference type="PROSITE" id="PS50850">
    <property type="entry name" value="MFS"/>
    <property type="match status" value="1"/>
</dbReference>
<feature type="transmembrane region" description="Helical" evidence="6">
    <location>
        <begin position="262"/>
        <end position="283"/>
    </location>
</feature>
<dbReference type="InterPro" id="IPR011701">
    <property type="entry name" value="MFS"/>
</dbReference>
<feature type="transmembrane region" description="Helical" evidence="6">
    <location>
        <begin position="201"/>
        <end position="224"/>
    </location>
</feature>